<dbReference type="Proteomes" id="UP000274756">
    <property type="component" value="Unassembled WGS sequence"/>
</dbReference>
<dbReference type="AlphaFoldDB" id="A0A0N4UIT5"/>
<keyword evidence="1" id="KW-0812">Transmembrane</keyword>
<evidence type="ECO:0000313" key="3">
    <source>
        <dbReference type="EMBL" id="VDN51827.1"/>
    </source>
</evidence>
<keyword evidence="1" id="KW-0472">Membrane</keyword>
<gene>
    <name evidence="3" type="ORF">DME_LOCUS1800</name>
</gene>
<sequence length="166" mass="18795">MIYLLLICWLVVKLSSKLQFSDGSIKCFCDKTNCEDSLICTGDICLIGFRNEGSDSRIDQLCGTDDAKELQKCEQNWKGWQEICACSENFCNTFTYLRSAIDQQNARKDHSLQKTSFEVDAGRNPVSIYPQVYHSNNLIILLVIIPLSVGSLAVCLIFINYHCKMC</sequence>
<keyword evidence="2" id="KW-0732">Signal</keyword>
<name>A0A0N4UIT5_DRAME</name>
<reference evidence="3 5" key="2">
    <citation type="submission" date="2018-11" db="EMBL/GenBank/DDBJ databases">
        <authorList>
            <consortium name="Pathogen Informatics"/>
        </authorList>
    </citation>
    <scope>NUCLEOTIDE SEQUENCE [LARGE SCALE GENOMIC DNA]</scope>
</reference>
<organism evidence="4 6">
    <name type="scientific">Dracunculus medinensis</name>
    <name type="common">Guinea worm</name>
    <dbReference type="NCBI Taxonomy" id="318479"/>
    <lineage>
        <taxon>Eukaryota</taxon>
        <taxon>Metazoa</taxon>
        <taxon>Ecdysozoa</taxon>
        <taxon>Nematoda</taxon>
        <taxon>Chromadorea</taxon>
        <taxon>Rhabditida</taxon>
        <taxon>Spirurina</taxon>
        <taxon>Dracunculoidea</taxon>
        <taxon>Dracunculidae</taxon>
        <taxon>Dracunculus</taxon>
    </lineage>
</organism>
<accession>A0A0N4UIT5</accession>
<dbReference type="Proteomes" id="UP000038040">
    <property type="component" value="Unplaced"/>
</dbReference>
<dbReference type="EMBL" id="UYYG01000033">
    <property type="protein sequence ID" value="VDN51827.1"/>
    <property type="molecule type" value="Genomic_DNA"/>
</dbReference>
<evidence type="ECO:0000313" key="6">
    <source>
        <dbReference type="WBParaSite" id="DME_0000753301-mRNA-1"/>
    </source>
</evidence>
<evidence type="ECO:0000256" key="1">
    <source>
        <dbReference type="SAM" id="Phobius"/>
    </source>
</evidence>
<feature type="chain" id="PRO_5041041013" evidence="2">
    <location>
        <begin position="17"/>
        <end position="166"/>
    </location>
</feature>
<feature type="signal peptide" evidence="2">
    <location>
        <begin position="1"/>
        <end position="16"/>
    </location>
</feature>
<dbReference type="OrthoDB" id="5813736at2759"/>
<dbReference type="InterPro" id="IPR045860">
    <property type="entry name" value="Snake_toxin-like_sf"/>
</dbReference>
<evidence type="ECO:0000313" key="5">
    <source>
        <dbReference type="Proteomes" id="UP000274756"/>
    </source>
</evidence>
<feature type="transmembrane region" description="Helical" evidence="1">
    <location>
        <begin position="138"/>
        <end position="161"/>
    </location>
</feature>
<keyword evidence="5" id="KW-1185">Reference proteome</keyword>
<protein>
    <submittedName>
        <fullName evidence="6">Activin_recp domain-containing protein</fullName>
    </submittedName>
</protein>
<keyword evidence="1" id="KW-1133">Transmembrane helix</keyword>
<evidence type="ECO:0000313" key="4">
    <source>
        <dbReference type="Proteomes" id="UP000038040"/>
    </source>
</evidence>
<evidence type="ECO:0000256" key="2">
    <source>
        <dbReference type="SAM" id="SignalP"/>
    </source>
</evidence>
<dbReference type="Gene3D" id="2.10.60.10">
    <property type="entry name" value="CD59"/>
    <property type="match status" value="1"/>
</dbReference>
<reference evidence="6" key="1">
    <citation type="submission" date="2017-02" db="UniProtKB">
        <authorList>
            <consortium name="WormBaseParasite"/>
        </authorList>
    </citation>
    <scope>IDENTIFICATION</scope>
</reference>
<dbReference type="WBParaSite" id="DME_0000753301-mRNA-1">
    <property type="protein sequence ID" value="DME_0000753301-mRNA-1"/>
    <property type="gene ID" value="DME_0000753301"/>
</dbReference>
<proteinExistence type="predicted"/>